<evidence type="ECO:0000256" key="2">
    <source>
        <dbReference type="PROSITE-ProRule" id="PRU01282"/>
    </source>
</evidence>
<dbReference type="Pfam" id="PF03960">
    <property type="entry name" value="ArsC"/>
    <property type="match status" value="1"/>
</dbReference>
<dbReference type="PROSITE" id="PS51353">
    <property type="entry name" value="ARSC"/>
    <property type="match status" value="1"/>
</dbReference>
<organism evidence="3 4">
    <name type="scientific">Falsihalocynthiibacter arcticus</name>
    <dbReference type="NCBI Taxonomy" id="1579316"/>
    <lineage>
        <taxon>Bacteria</taxon>
        <taxon>Pseudomonadati</taxon>
        <taxon>Pseudomonadota</taxon>
        <taxon>Alphaproteobacteria</taxon>
        <taxon>Rhodobacterales</taxon>
        <taxon>Roseobacteraceae</taxon>
        <taxon>Falsihalocynthiibacter</taxon>
    </lineage>
</organism>
<dbReference type="PANTHER" id="PTHR30041">
    <property type="entry name" value="ARSENATE REDUCTASE"/>
    <property type="match status" value="1"/>
</dbReference>
<dbReference type="Proteomes" id="UP000070371">
    <property type="component" value="Chromosome"/>
</dbReference>
<protein>
    <submittedName>
        <fullName evidence="3">Arsenate reductase</fullName>
    </submittedName>
</protein>
<dbReference type="InterPro" id="IPR006660">
    <property type="entry name" value="Arsenate_reductase-like"/>
</dbReference>
<dbReference type="OrthoDB" id="9803749at2"/>
<name>A0A126V3J6_9RHOB</name>
<comment type="similarity">
    <text evidence="1 2">Belongs to the ArsC family.</text>
</comment>
<dbReference type="KEGG" id="hat:RC74_17985"/>
<proteinExistence type="inferred from homology"/>
<dbReference type="PANTHER" id="PTHR30041:SF8">
    <property type="entry name" value="PROTEIN YFFB"/>
    <property type="match status" value="1"/>
</dbReference>
<dbReference type="EMBL" id="CP014327">
    <property type="protein sequence ID" value="AML52894.1"/>
    <property type="molecule type" value="Genomic_DNA"/>
</dbReference>
<evidence type="ECO:0000256" key="1">
    <source>
        <dbReference type="ARBA" id="ARBA00007198"/>
    </source>
</evidence>
<evidence type="ECO:0000313" key="3">
    <source>
        <dbReference type="EMBL" id="AML52894.1"/>
    </source>
</evidence>
<dbReference type="RefSeq" id="WP_039000779.1">
    <property type="nucleotide sequence ID" value="NZ_CP014327.1"/>
</dbReference>
<keyword evidence="4" id="KW-1185">Reference proteome</keyword>
<accession>A0A126V3J6</accession>
<sequence>MIVYGINTCTDSQKAIKALEAAGKEVSFRDIRATPLSEAEWAELVGEFGDRLLDKKSTEWRGLSDWLKHSEAEDQLAAKPKLMISPVIRDGETYYLGWDQAVQDALL</sequence>
<dbReference type="STRING" id="1579316.RC74_17985"/>
<evidence type="ECO:0000313" key="4">
    <source>
        <dbReference type="Proteomes" id="UP000070371"/>
    </source>
</evidence>
<dbReference type="InterPro" id="IPR036249">
    <property type="entry name" value="Thioredoxin-like_sf"/>
</dbReference>
<dbReference type="AlphaFoldDB" id="A0A126V3J6"/>
<gene>
    <name evidence="3" type="ORF">RC74_17985</name>
</gene>
<dbReference type="SUPFAM" id="SSF52833">
    <property type="entry name" value="Thioredoxin-like"/>
    <property type="match status" value="1"/>
</dbReference>
<dbReference type="Gene3D" id="3.40.30.10">
    <property type="entry name" value="Glutaredoxin"/>
    <property type="match status" value="1"/>
</dbReference>
<reference evidence="3 4" key="1">
    <citation type="submission" date="2016-02" db="EMBL/GenBank/DDBJ databases">
        <title>Complete genome sequence of Halocynthiibacter arcticus PAMC 20958t from arctic marine sediment.</title>
        <authorList>
            <person name="Lee Y.M."/>
            <person name="Baek K."/>
            <person name="Lee H.K."/>
            <person name="Shin S.C."/>
        </authorList>
    </citation>
    <scope>NUCLEOTIDE SEQUENCE [LARGE SCALE GENOMIC DNA]</scope>
    <source>
        <strain evidence="3">PAMC 20958</strain>
    </source>
</reference>